<dbReference type="CDD" id="cd00082">
    <property type="entry name" value="HisKA"/>
    <property type="match status" value="1"/>
</dbReference>
<dbReference type="GO" id="GO:0000155">
    <property type="term" value="F:phosphorelay sensor kinase activity"/>
    <property type="evidence" value="ECO:0007669"/>
    <property type="project" value="InterPro"/>
</dbReference>
<dbReference type="CDD" id="cd00075">
    <property type="entry name" value="HATPase"/>
    <property type="match status" value="1"/>
</dbReference>
<evidence type="ECO:0000259" key="12">
    <source>
        <dbReference type="PROSITE" id="PS50109"/>
    </source>
</evidence>
<evidence type="ECO:0000256" key="2">
    <source>
        <dbReference type="ARBA" id="ARBA00004236"/>
    </source>
</evidence>
<dbReference type="InterPro" id="IPR005467">
    <property type="entry name" value="His_kinase_dom"/>
</dbReference>
<dbReference type="SUPFAM" id="SSF47384">
    <property type="entry name" value="Homodimeric domain of signal transducing histidine kinase"/>
    <property type="match status" value="1"/>
</dbReference>
<dbReference type="PANTHER" id="PTHR45436">
    <property type="entry name" value="SENSOR HISTIDINE KINASE YKOH"/>
    <property type="match status" value="1"/>
</dbReference>
<dbReference type="PRINTS" id="PR00344">
    <property type="entry name" value="BCTRLSENSOR"/>
</dbReference>
<gene>
    <name evidence="14" type="ORF">FHR32_004594</name>
</gene>
<dbReference type="Pfam" id="PF00512">
    <property type="entry name" value="HisKA"/>
    <property type="match status" value="1"/>
</dbReference>
<dbReference type="InterPro" id="IPR036097">
    <property type="entry name" value="HisK_dim/P_sf"/>
</dbReference>
<feature type="domain" description="HAMP" evidence="13">
    <location>
        <begin position="183"/>
        <end position="231"/>
    </location>
</feature>
<dbReference type="SMART" id="SM00304">
    <property type="entry name" value="HAMP"/>
    <property type="match status" value="1"/>
</dbReference>
<keyword evidence="8 11" id="KW-1133">Transmembrane helix</keyword>
<dbReference type="SUPFAM" id="SSF158472">
    <property type="entry name" value="HAMP domain-like"/>
    <property type="match status" value="1"/>
</dbReference>
<evidence type="ECO:0000256" key="4">
    <source>
        <dbReference type="ARBA" id="ARBA00022553"/>
    </source>
</evidence>
<evidence type="ECO:0000256" key="11">
    <source>
        <dbReference type="SAM" id="Phobius"/>
    </source>
</evidence>
<keyword evidence="4" id="KW-0597">Phosphoprotein</keyword>
<dbReference type="PROSITE" id="PS50885">
    <property type="entry name" value="HAMP"/>
    <property type="match status" value="1"/>
</dbReference>
<dbReference type="CDD" id="cd06225">
    <property type="entry name" value="HAMP"/>
    <property type="match status" value="1"/>
</dbReference>
<dbReference type="SUPFAM" id="SSF55874">
    <property type="entry name" value="ATPase domain of HSP90 chaperone/DNA topoisomerase II/histidine kinase"/>
    <property type="match status" value="1"/>
</dbReference>
<dbReference type="Gene3D" id="3.30.565.10">
    <property type="entry name" value="Histidine kinase-like ATPase, C-terminal domain"/>
    <property type="match status" value="1"/>
</dbReference>
<comment type="caution">
    <text evidence="14">The sequence shown here is derived from an EMBL/GenBank/DDBJ whole genome shotgun (WGS) entry which is preliminary data.</text>
</comment>
<dbReference type="InterPro" id="IPR003661">
    <property type="entry name" value="HisK_dim/P_dom"/>
</dbReference>
<sequence>MPVPRMRSIRARYTTVVAALLLVILTTAGVGFDLAIRYKLQDDIFGDVEPVASQWSAVARSGSVPHVIPTSANVGLVQVVDARGRVVDSSRQAEGRPSMSTVRPPADNRFQRLAECSAQGGCVMIAAIRVSPAPDAPVVYAGMAEPHILRMHNLEYILSASVLLLLVLGTWMTWGVVGRMLCPVAAIRARMAEITVSDLSLRVPTPPGEDEIALLARTANQTLARLEGAVEQQRRFASTTSHELRTPIAGLRAQLEEALLYPGDVDLRETVRGALSTTGRLQAIVDDLLQLARLRAADPAPPEPIDLGALVRQEAAQPGGVPVDVQAASGVQVQGSRIQLIRVIGNLLSNARRHADTAVRVRVESVGGQAVVAVVDDGAGIAPADRERVFERFTRLADGRRRDAGGSGLGLAISRDIANAHHGTLRVEDSPRGARFVLRLPLSGAEHVGAEHVDTEPAVTERPVSCSRETAGWRLFWNKADPGGPIRKAIRLRRFWASSRNGRSGGCRP</sequence>
<evidence type="ECO:0000256" key="7">
    <source>
        <dbReference type="ARBA" id="ARBA00022777"/>
    </source>
</evidence>
<keyword evidence="9" id="KW-0902">Two-component regulatory system</keyword>
<evidence type="ECO:0000256" key="10">
    <source>
        <dbReference type="ARBA" id="ARBA00023136"/>
    </source>
</evidence>
<dbReference type="InterPro" id="IPR036890">
    <property type="entry name" value="HATPase_C_sf"/>
</dbReference>
<keyword evidence="7 14" id="KW-0418">Kinase</keyword>
<evidence type="ECO:0000256" key="8">
    <source>
        <dbReference type="ARBA" id="ARBA00022989"/>
    </source>
</evidence>
<evidence type="ECO:0000256" key="1">
    <source>
        <dbReference type="ARBA" id="ARBA00000085"/>
    </source>
</evidence>
<feature type="transmembrane region" description="Helical" evidence="11">
    <location>
        <begin position="156"/>
        <end position="181"/>
    </location>
</feature>
<evidence type="ECO:0000259" key="13">
    <source>
        <dbReference type="PROSITE" id="PS50885"/>
    </source>
</evidence>
<evidence type="ECO:0000256" key="9">
    <source>
        <dbReference type="ARBA" id="ARBA00023012"/>
    </source>
</evidence>
<dbReference type="SMART" id="SM00388">
    <property type="entry name" value="HisKA"/>
    <property type="match status" value="1"/>
</dbReference>
<evidence type="ECO:0000256" key="6">
    <source>
        <dbReference type="ARBA" id="ARBA00022692"/>
    </source>
</evidence>
<protein>
    <recommendedName>
        <fullName evidence="3">histidine kinase</fullName>
        <ecNumber evidence="3">2.7.13.3</ecNumber>
    </recommendedName>
</protein>
<keyword evidence="10 11" id="KW-0472">Membrane</keyword>
<dbReference type="PANTHER" id="PTHR45436:SF5">
    <property type="entry name" value="SENSOR HISTIDINE KINASE TRCS"/>
    <property type="match status" value="1"/>
</dbReference>
<keyword evidence="15" id="KW-1185">Reference proteome</keyword>
<dbReference type="SMART" id="SM00387">
    <property type="entry name" value="HATPase_c"/>
    <property type="match status" value="1"/>
</dbReference>
<name>A0A7W7WBK1_9ACTN</name>
<dbReference type="InterPro" id="IPR004358">
    <property type="entry name" value="Sig_transdc_His_kin-like_C"/>
</dbReference>
<dbReference type="Pfam" id="PF02518">
    <property type="entry name" value="HATPase_c"/>
    <property type="match status" value="1"/>
</dbReference>
<evidence type="ECO:0000256" key="3">
    <source>
        <dbReference type="ARBA" id="ARBA00012438"/>
    </source>
</evidence>
<dbReference type="InterPro" id="IPR003660">
    <property type="entry name" value="HAMP_dom"/>
</dbReference>
<dbReference type="RefSeq" id="WP_184756125.1">
    <property type="nucleotide sequence ID" value="NZ_BAABEK010000001.1"/>
</dbReference>
<dbReference type="Gene3D" id="6.10.340.10">
    <property type="match status" value="1"/>
</dbReference>
<dbReference type="InterPro" id="IPR003594">
    <property type="entry name" value="HATPase_dom"/>
</dbReference>
<comment type="subcellular location">
    <subcellularLocation>
        <location evidence="2">Cell membrane</location>
    </subcellularLocation>
</comment>
<feature type="domain" description="Histidine kinase" evidence="12">
    <location>
        <begin position="239"/>
        <end position="444"/>
    </location>
</feature>
<comment type="catalytic activity">
    <reaction evidence="1">
        <text>ATP + protein L-histidine = ADP + protein N-phospho-L-histidine.</text>
        <dbReference type="EC" id="2.7.13.3"/>
    </reaction>
</comment>
<dbReference type="InterPro" id="IPR050428">
    <property type="entry name" value="TCS_sensor_his_kinase"/>
</dbReference>
<keyword evidence="5" id="KW-0808">Transferase</keyword>
<dbReference type="Gene3D" id="1.10.287.130">
    <property type="match status" value="1"/>
</dbReference>
<proteinExistence type="predicted"/>
<reference evidence="14 15" key="1">
    <citation type="submission" date="2020-08" db="EMBL/GenBank/DDBJ databases">
        <title>Sequencing the genomes of 1000 actinobacteria strains.</title>
        <authorList>
            <person name="Klenk H.-P."/>
        </authorList>
    </citation>
    <scope>NUCLEOTIDE SEQUENCE [LARGE SCALE GENOMIC DNA]</scope>
    <source>
        <strain evidence="14 15">DSM 43023</strain>
    </source>
</reference>
<evidence type="ECO:0000313" key="15">
    <source>
        <dbReference type="Proteomes" id="UP000534286"/>
    </source>
</evidence>
<accession>A0A7W7WBK1</accession>
<organism evidence="14 15">
    <name type="scientific">Streptosporangium album</name>
    <dbReference type="NCBI Taxonomy" id="47479"/>
    <lineage>
        <taxon>Bacteria</taxon>
        <taxon>Bacillati</taxon>
        <taxon>Actinomycetota</taxon>
        <taxon>Actinomycetes</taxon>
        <taxon>Streptosporangiales</taxon>
        <taxon>Streptosporangiaceae</taxon>
        <taxon>Streptosporangium</taxon>
    </lineage>
</organism>
<evidence type="ECO:0000313" key="14">
    <source>
        <dbReference type="EMBL" id="MBB4940289.1"/>
    </source>
</evidence>
<dbReference type="GO" id="GO:0005886">
    <property type="term" value="C:plasma membrane"/>
    <property type="evidence" value="ECO:0007669"/>
    <property type="project" value="UniProtKB-SubCell"/>
</dbReference>
<keyword evidence="6 11" id="KW-0812">Transmembrane</keyword>
<dbReference type="PROSITE" id="PS50109">
    <property type="entry name" value="HIS_KIN"/>
    <property type="match status" value="1"/>
</dbReference>
<evidence type="ECO:0000256" key="5">
    <source>
        <dbReference type="ARBA" id="ARBA00022679"/>
    </source>
</evidence>
<dbReference type="EC" id="2.7.13.3" evidence="3"/>
<dbReference type="AlphaFoldDB" id="A0A7W7WBK1"/>
<dbReference type="Proteomes" id="UP000534286">
    <property type="component" value="Unassembled WGS sequence"/>
</dbReference>
<dbReference type="EMBL" id="JACHJU010000001">
    <property type="protein sequence ID" value="MBB4940289.1"/>
    <property type="molecule type" value="Genomic_DNA"/>
</dbReference>